<feature type="transmembrane region" description="Helical" evidence="1">
    <location>
        <begin position="173"/>
        <end position="198"/>
    </location>
</feature>
<keyword evidence="1" id="KW-1133">Transmembrane helix</keyword>
<dbReference type="AlphaFoldDB" id="A0A0A8X9J8"/>
<keyword evidence="1" id="KW-0472">Membrane</keyword>
<organism evidence="2 3">
    <name type="scientific">Mesobacillus selenatarsenatis (strain DSM 18680 / JCM 14380 / FERM P-15431 / SF-1)</name>
    <dbReference type="NCBI Taxonomy" id="1321606"/>
    <lineage>
        <taxon>Bacteria</taxon>
        <taxon>Bacillati</taxon>
        <taxon>Bacillota</taxon>
        <taxon>Bacilli</taxon>
        <taxon>Bacillales</taxon>
        <taxon>Bacillaceae</taxon>
        <taxon>Mesobacillus</taxon>
    </lineage>
</organism>
<dbReference type="STRING" id="1321606.SAMD00020551_4875"/>
<feature type="transmembrane region" description="Helical" evidence="1">
    <location>
        <begin position="20"/>
        <end position="44"/>
    </location>
</feature>
<evidence type="ECO:0000313" key="2">
    <source>
        <dbReference type="EMBL" id="GAM16645.1"/>
    </source>
</evidence>
<feature type="transmembrane region" description="Helical" evidence="1">
    <location>
        <begin position="64"/>
        <end position="87"/>
    </location>
</feature>
<dbReference type="PANTHER" id="PTHR40076">
    <property type="entry name" value="MEMBRANE PROTEIN-RELATED"/>
    <property type="match status" value="1"/>
</dbReference>
<name>A0A0A8X9J8_MESS1</name>
<proteinExistence type="predicted"/>
<evidence type="ECO:0000256" key="1">
    <source>
        <dbReference type="SAM" id="Phobius"/>
    </source>
</evidence>
<reference evidence="2 3" key="1">
    <citation type="submission" date="2013-06" db="EMBL/GenBank/DDBJ databases">
        <title>Whole genome shotgun sequence of Bacillus selenatarsenatis SF-1.</title>
        <authorList>
            <person name="Kuroda M."/>
            <person name="Sei K."/>
            <person name="Yamashita M."/>
            <person name="Ike M."/>
        </authorList>
    </citation>
    <scope>NUCLEOTIDE SEQUENCE [LARGE SCALE GENOMIC DNA]</scope>
    <source>
        <strain evidence="2 3">SF-1</strain>
    </source>
</reference>
<dbReference type="PANTHER" id="PTHR40076:SF1">
    <property type="entry name" value="MEMBRANE PROTEIN"/>
    <property type="match status" value="1"/>
</dbReference>
<evidence type="ECO:0000313" key="3">
    <source>
        <dbReference type="Proteomes" id="UP000031014"/>
    </source>
</evidence>
<protein>
    <submittedName>
        <fullName evidence="2">Integral membrane protein</fullName>
    </submittedName>
</protein>
<keyword evidence="3" id="KW-1185">Reference proteome</keyword>
<dbReference type="OrthoDB" id="9784844at2"/>
<accession>A0A0A8X9J8</accession>
<keyword evidence="1" id="KW-0812">Transmembrane</keyword>
<dbReference type="Pfam" id="PF06161">
    <property type="entry name" value="DUF975"/>
    <property type="match status" value="1"/>
</dbReference>
<dbReference type="Proteomes" id="UP000031014">
    <property type="component" value="Unassembled WGS sequence"/>
</dbReference>
<sequence length="229" mass="26278">MDLTINQLKKKSLEALKGKWGIAVLLTFLIFLITTFVPMIAEVYASGGFETWANQTETPLIADVINIFFSFLFIPLTTASYWFYLVVARWNDPKISQVFAVYKNWELSLKVIGTAILMGIFTMLWMLLLIIPGLIKGISYSQAFFLLKDNPEYSALEAITESKKRMKGYKWKFFLMNLSFIGWVFIAIFTLGVGFLWLSPYIATTNANFYNEFIFPQGNEEKKSIDLAI</sequence>
<gene>
    <name evidence="2" type="ORF">SAMD00020551_4875</name>
</gene>
<dbReference type="InterPro" id="IPR010380">
    <property type="entry name" value="DUF975"/>
</dbReference>
<dbReference type="RefSeq" id="WP_041968220.1">
    <property type="nucleotide sequence ID" value="NZ_BASE01000134.1"/>
</dbReference>
<feature type="transmembrane region" description="Helical" evidence="1">
    <location>
        <begin position="107"/>
        <end position="131"/>
    </location>
</feature>
<dbReference type="EMBL" id="BASE01000134">
    <property type="protein sequence ID" value="GAM16645.1"/>
    <property type="molecule type" value="Genomic_DNA"/>
</dbReference>
<comment type="caution">
    <text evidence="2">The sequence shown here is derived from an EMBL/GenBank/DDBJ whole genome shotgun (WGS) entry which is preliminary data.</text>
</comment>